<sequence length="291" mass="31423">MKSRTTLRPPDITLPPPFLPATFSGRQQRHDHPLASPVFVRTSGVRGSRTLSSNNINCVQQSPLPISSSSPRMKRTRLAYSPVTPIRPLPSLCADVICTPLVNSGPQKPLTSMSSWIDEDSASELDTPAESSRSPLWTTSQDRILCLALDSHLSDPRTTPFAGPTPPPTLIHRIAKAAIRLAREHDVDLMSGHALSDIRKRIAQMSSGADGLATDIARPMPSSDAGMDGLRVLREGAAISADAIDSYFPLPLQSPFHESRNAKLLQETLKGAESPTSGKRKFQDLEGGVVV</sequence>
<dbReference type="Proteomes" id="UP001433508">
    <property type="component" value="Unassembled WGS sequence"/>
</dbReference>
<proteinExistence type="predicted"/>
<comment type="caution">
    <text evidence="1">The sequence shown here is derived from an EMBL/GenBank/DDBJ whole genome shotgun (WGS) entry which is preliminary data.</text>
</comment>
<protein>
    <submittedName>
        <fullName evidence="1">Uncharacterized protein</fullName>
    </submittedName>
</protein>
<reference evidence="2" key="1">
    <citation type="journal article" date="2024" name="Front. Bioeng. Biotechnol.">
        <title>Genome-scale model development and genomic sequencing of the oleaginous clade Lipomyces.</title>
        <authorList>
            <person name="Czajka J.J."/>
            <person name="Han Y."/>
            <person name="Kim J."/>
            <person name="Mondo S.J."/>
            <person name="Hofstad B.A."/>
            <person name="Robles A."/>
            <person name="Haridas S."/>
            <person name="Riley R."/>
            <person name="LaButti K."/>
            <person name="Pangilinan J."/>
            <person name="Andreopoulos W."/>
            <person name="Lipzen A."/>
            <person name="Yan J."/>
            <person name="Wang M."/>
            <person name="Ng V."/>
            <person name="Grigoriev I.V."/>
            <person name="Spatafora J.W."/>
            <person name="Magnuson J.K."/>
            <person name="Baker S.E."/>
            <person name="Pomraning K.R."/>
        </authorList>
    </citation>
    <scope>NUCLEOTIDE SEQUENCE [LARGE SCALE GENOMIC DNA]</scope>
    <source>
        <strain evidence="2">CBS 7786</strain>
    </source>
</reference>
<evidence type="ECO:0000313" key="2">
    <source>
        <dbReference type="Proteomes" id="UP001433508"/>
    </source>
</evidence>
<evidence type="ECO:0000313" key="1">
    <source>
        <dbReference type="EMBL" id="KAK9234542.1"/>
    </source>
</evidence>
<organism evidence="1 2">
    <name type="scientific">Lipomyces kononenkoae</name>
    <name type="common">Yeast</name>
    <dbReference type="NCBI Taxonomy" id="34357"/>
    <lineage>
        <taxon>Eukaryota</taxon>
        <taxon>Fungi</taxon>
        <taxon>Dikarya</taxon>
        <taxon>Ascomycota</taxon>
        <taxon>Saccharomycotina</taxon>
        <taxon>Lipomycetes</taxon>
        <taxon>Lipomycetales</taxon>
        <taxon>Lipomycetaceae</taxon>
        <taxon>Lipomyces</taxon>
    </lineage>
</organism>
<gene>
    <name evidence="1" type="ORF">V1525DRAFT_412752</name>
</gene>
<accession>A0ACC3SSE9</accession>
<dbReference type="EMBL" id="MU971467">
    <property type="protein sequence ID" value="KAK9234542.1"/>
    <property type="molecule type" value="Genomic_DNA"/>
</dbReference>
<name>A0ACC3SSE9_LIPKO</name>
<keyword evidence="2" id="KW-1185">Reference proteome</keyword>